<evidence type="ECO:0000313" key="3">
    <source>
        <dbReference type="Proteomes" id="UP001459277"/>
    </source>
</evidence>
<gene>
    <name evidence="2" type="ORF">SO802_030990</name>
</gene>
<dbReference type="EMBL" id="JAZDWU010000011">
    <property type="protein sequence ID" value="KAK9986039.1"/>
    <property type="molecule type" value="Genomic_DNA"/>
</dbReference>
<accession>A0AAW2BMC8</accession>
<dbReference type="PANTHER" id="PTHR31307:SF16">
    <property type="entry name" value="OS05G0560600 PROTEIN"/>
    <property type="match status" value="1"/>
</dbReference>
<proteinExistence type="predicted"/>
<name>A0AAW2BMC8_9ROSI</name>
<evidence type="ECO:0000313" key="2">
    <source>
        <dbReference type="EMBL" id="KAK9986039.1"/>
    </source>
</evidence>
<dbReference type="PANTHER" id="PTHR31307">
    <property type="entry name" value="TRIHELIX TRANSCRIPTION FACTOR ASIL2"/>
    <property type="match status" value="1"/>
</dbReference>
<evidence type="ECO:0000256" key="1">
    <source>
        <dbReference type="SAM" id="MobiDB-lite"/>
    </source>
</evidence>
<dbReference type="GO" id="GO:0005634">
    <property type="term" value="C:nucleus"/>
    <property type="evidence" value="ECO:0007669"/>
    <property type="project" value="TreeGrafter"/>
</dbReference>
<dbReference type="Proteomes" id="UP001459277">
    <property type="component" value="Unassembled WGS sequence"/>
</dbReference>
<reference evidence="2 3" key="1">
    <citation type="submission" date="2024-01" db="EMBL/GenBank/DDBJ databases">
        <title>A telomere-to-telomere, gap-free genome of sweet tea (Lithocarpus litseifolius).</title>
        <authorList>
            <person name="Zhou J."/>
        </authorList>
    </citation>
    <scope>NUCLEOTIDE SEQUENCE [LARGE SCALE GENOMIC DNA]</scope>
    <source>
        <strain evidence="2">Zhou-2022a</strain>
        <tissue evidence="2">Leaf</tissue>
    </source>
</reference>
<dbReference type="InterPro" id="IPR044823">
    <property type="entry name" value="ASIL1/2-like"/>
</dbReference>
<sequence length="70" mass="7854">MLSTTPPLPTLALTTPNTAAPQSSCPLPVREDCWSEDATTTLIDAWGCHYMELNHENLRQKDREGYGFFL</sequence>
<comment type="caution">
    <text evidence="2">The sequence shown here is derived from an EMBL/GenBank/DDBJ whole genome shotgun (WGS) entry which is preliminary data.</text>
</comment>
<dbReference type="AlphaFoldDB" id="A0AAW2BMC8"/>
<organism evidence="2 3">
    <name type="scientific">Lithocarpus litseifolius</name>
    <dbReference type="NCBI Taxonomy" id="425828"/>
    <lineage>
        <taxon>Eukaryota</taxon>
        <taxon>Viridiplantae</taxon>
        <taxon>Streptophyta</taxon>
        <taxon>Embryophyta</taxon>
        <taxon>Tracheophyta</taxon>
        <taxon>Spermatophyta</taxon>
        <taxon>Magnoliopsida</taxon>
        <taxon>eudicotyledons</taxon>
        <taxon>Gunneridae</taxon>
        <taxon>Pentapetalae</taxon>
        <taxon>rosids</taxon>
        <taxon>fabids</taxon>
        <taxon>Fagales</taxon>
        <taxon>Fagaceae</taxon>
        <taxon>Lithocarpus</taxon>
    </lineage>
</organism>
<feature type="compositionally biased region" description="Low complexity" evidence="1">
    <location>
        <begin position="10"/>
        <end position="21"/>
    </location>
</feature>
<feature type="region of interest" description="Disordered" evidence="1">
    <location>
        <begin position="1"/>
        <end position="24"/>
    </location>
</feature>
<keyword evidence="3" id="KW-1185">Reference proteome</keyword>
<protein>
    <submittedName>
        <fullName evidence="2">Uncharacterized protein</fullName>
    </submittedName>
</protein>
<dbReference type="GO" id="GO:0000976">
    <property type="term" value="F:transcription cis-regulatory region binding"/>
    <property type="evidence" value="ECO:0007669"/>
    <property type="project" value="TreeGrafter"/>
</dbReference>